<keyword evidence="5 9" id="KW-0812">Transmembrane</keyword>
<evidence type="ECO:0000259" key="10">
    <source>
        <dbReference type="PROSITE" id="PS50850"/>
    </source>
</evidence>
<keyword evidence="7 9" id="KW-1133">Transmembrane helix</keyword>
<feature type="transmembrane region" description="Helical" evidence="9">
    <location>
        <begin position="99"/>
        <end position="117"/>
    </location>
</feature>
<keyword evidence="3" id="KW-0813">Transport</keyword>
<feature type="transmembrane region" description="Helical" evidence="9">
    <location>
        <begin position="168"/>
        <end position="187"/>
    </location>
</feature>
<dbReference type="Gene3D" id="1.20.1250.20">
    <property type="entry name" value="MFS general substrate transporter like domains"/>
    <property type="match status" value="2"/>
</dbReference>
<feature type="transmembrane region" description="Helical" evidence="9">
    <location>
        <begin position="411"/>
        <end position="432"/>
    </location>
</feature>
<feature type="transmembrane region" description="Helical" evidence="9">
    <location>
        <begin position="385"/>
        <end position="405"/>
    </location>
</feature>
<dbReference type="Pfam" id="PF07690">
    <property type="entry name" value="MFS_1"/>
    <property type="match status" value="1"/>
</dbReference>
<dbReference type="PROSITE" id="PS00216">
    <property type="entry name" value="SUGAR_TRANSPORT_1"/>
    <property type="match status" value="1"/>
</dbReference>
<evidence type="ECO:0000256" key="9">
    <source>
        <dbReference type="SAM" id="Phobius"/>
    </source>
</evidence>
<keyword evidence="8 9" id="KW-0472">Membrane</keyword>
<keyword evidence="12" id="KW-1185">Reference proteome</keyword>
<keyword evidence="6" id="KW-0769">Symport</keyword>
<protein>
    <submittedName>
        <fullName evidence="11">MFS transporter</fullName>
    </submittedName>
</protein>
<evidence type="ECO:0000256" key="8">
    <source>
        <dbReference type="ARBA" id="ARBA00023136"/>
    </source>
</evidence>
<evidence type="ECO:0000256" key="4">
    <source>
        <dbReference type="ARBA" id="ARBA00022475"/>
    </source>
</evidence>
<evidence type="ECO:0000256" key="7">
    <source>
        <dbReference type="ARBA" id="ARBA00022989"/>
    </source>
</evidence>
<feature type="domain" description="Major facilitator superfamily (MFS) profile" evidence="10">
    <location>
        <begin position="27"/>
        <end position="437"/>
    </location>
</feature>
<comment type="caution">
    <text evidence="11">The sequence shown here is derived from an EMBL/GenBank/DDBJ whole genome shotgun (WGS) entry which is preliminary data.</text>
</comment>
<evidence type="ECO:0000256" key="2">
    <source>
        <dbReference type="ARBA" id="ARBA00008240"/>
    </source>
</evidence>
<dbReference type="SUPFAM" id="SSF103473">
    <property type="entry name" value="MFS general substrate transporter"/>
    <property type="match status" value="1"/>
</dbReference>
<feature type="transmembrane region" description="Helical" evidence="9">
    <location>
        <begin position="254"/>
        <end position="276"/>
    </location>
</feature>
<organism evidence="11 12">
    <name type="scientific">Streptomyces daliensis</name>
    <dbReference type="NCBI Taxonomy" id="299421"/>
    <lineage>
        <taxon>Bacteria</taxon>
        <taxon>Bacillati</taxon>
        <taxon>Actinomycetota</taxon>
        <taxon>Actinomycetes</taxon>
        <taxon>Kitasatosporales</taxon>
        <taxon>Streptomycetaceae</taxon>
        <taxon>Streptomyces</taxon>
    </lineage>
</organism>
<dbReference type="GO" id="GO:0015293">
    <property type="term" value="F:symporter activity"/>
    <property type="evidence" value="ECO:0007669"/>
    <property type="project" value="UniProtKB-KW"/>
</dbReference>
<dbReference type="PANTHER" id="PTHR43528">
    <property type="entry name" value="ALPHA-KETOGLUTARATE PERMEASE"/>
    <property type="match status" value="1"/>
</dbReference>
<dbReference type="InterPro" id="IPR051084">
    <property type="entry name" value="H+-coupled_symporters"/>
</dbReference>
<dbReference type="InterPro" id="IPR005829">
    <property type="entry name" value="Sugar_transporter_CS"/>
</dbReference>
<evidence type="ECO:0000256" key="1">
    <source>
        <dbReference type="ARBA" id="ARBA00004651"/>
    </source>
</evidence>
<feature type="transmembrane region" description="Helical" evidence="9">
    <location>
        <begin position="288"/>
        <end position="308"/>
    </location>
</feature>
<evidence type="ECO:0000313" key="11">
    <source>
        <dbReference type="EMBL" id="MBR7676845.1"/>
    </source>
</evidence>
<feature type="transmembrane region" description="Helical" evidence="9">
    <location>
        <begin position="129"/>
        <end position="156"/>
    </location>
</feature>
<feature type="transmembrane region" description="Helical" evidence="9">
    <location>
        <begin position="320"/>
        <end position="339"/>
    </location>
</feature>
<dbReference type="GO" id="GO:0005886">
    <property type="term" value="C:plasma membrane"/>
    <property type="evidence" value="ECO:0007669"/>
    <property type="project" value="UniProtKB-SubCell"/>
</dbReference>
<dbReference type="AlphaFoldDB" id="A0A8T4IYN6"/>
<evidence type="ECO:0000256" key="3">
    <source>
        <dbReference type="ARBA" id="ARBA00022448"/>
    </source>
</evidence>
<dbReference type="PROSITE" id="PS50850">
    <property type="entry name" value="MFS"/>
    <property type="match status" value="1"/>
</dbReference>
<feature type="transmembrane region" description="Helical" evidence="9">
    <location>
        <begin position="351"/>
        <end position="373"/>
    </location>
</feature>
<dbReference type="Proteomes" id="UP000675554">
    <property type="component" value="Unassembled WGS sequence"/>
</dbReference>
<comment type="subcellular location">
    <subcellularLocation>
        <location evidence="1">Cell membrane</location>
        <topology evidence="1">Multi-pass membrane protein</topology>
    </subcellularLocation>
</comment>
<dbReference type="InterPro" id="IPR011701">
    <property type="entry name" value="MFS"/>
</dbReference>
<feature type="transmembrane region" description="Helical" evidence="9">
    <location>
        <begin position="199"/>
        <end position="218"/>
    </location>
</feature>
<name>A0A8T4IYN6_9ACTN</name>
<dbReference type="InterPro" id="IPR020846">
    <property type="entry name" value="MFS_dom"/>
</dbReference>
<accession>A0A8T4IYN6</accession>
<evidence type="ECO:0000256" key="5">
    <source>
        <dbReference type="ARBA" id="ARBA00022692"/>
    </source>
</evidence>
<reference evidence="11" key="1">
    <citation type="submission" date="2021-04" db="EMBL/GenBank/DDBJ databases">
        <title>Sequencing of actinobacteria type strains.</title>
        <authorList>
            <person name="Nguyen G.-S."/>
            <person name="Wentzel A."/>
        </authorList>
    </citation>
    <scope>NUCLEOTIDE SEQUENCE</scope>
    <source>
        <strain evidence="11">DSM 42095</strain>
    </source>
</reference>
<keyword evidence="4" id="KW-1003">Cell membrane</keyword>
<evidence type="ECO:0000256" key="6">
    <source>
        <dbReference type="ARBA" id="ARBA00022847"/>
    </source>
</evidence>
<dbReference type="InterPro" id="IPR036259">
    <property type="entry name" value="MFS_trans_sf"/>
</dbReference>
<dbReference type="EMBL" id="JAGSMN010000759">
    <property type="protein sequence ID" value="MBR7676845.1"/>
    <property type="molecule type" value="Genomic_DNA"/>
</dbReference>
<comment type="similarity">
    <text evidence="2">Belongs to the major facilitator superfamily. Metabolite:H+ Symporter (MHS) family (TC 2.A.1.6) family.</text>
</comment>
<sequence>MSAAAPPSPDVGTPPADPHKRKAIRRAIGAGSIGNFVEQFDYGLYGYMAPIMAPAFFPESDRTVAVLGTYAIIAVACLFRPLGGTLVGRWGDRVGRRKTLLWTIVAMGVATAAIGLLPTYQQIGVAAPILLLLIRVVQGAVSGGEYVGAVAFIVEWAEPDRRAYYTSYASNSCFVGTLAGAGTAALTSWVFEGEALDTYGWRLPFLLAVPLTLAGMWLRRHIEETPEFVRATEEGTNVVKSPVREALRSQWRPILVFCGISIMLAILSYTWVTFYPQYLTGTLGMPRWMGLASNAISIAVLIPALPLAGILSDRIGRKPMLITGALASIVLVPLAFHVGEGGTFGTAVASQLIYIVPEFFLTGIVTVCVAELFATRTRFSAGAIAYNSSFSIFMGITPFVATLLVSTFGTIYAVWAYLAVAALLALVVVSAFMTETYRSQLGADKFAR</sequence>
<evidence type="ECO:0000313" key="12">
    <source>
        <dbReference type="Proteomes" id="UP000675554"/>
    </source>
</evidence>
<feature type="transmembrane region" description="Helical" evidence="9">
    <location>
        <begin position="64"/>
        <end position="87"/>
    </location>
</feature>
<proteinExistence type="inferred from homology"/>
<gene>
    <name evidence="11" type="ORF">KDA82_28330</name>
</gene>
<dbReference type="PANTHER" id="PTHR43528:SF1">
    <property type="entry name" value="ALPHA-KETOGLUTARATE PERMEASE"/>
    <property type="match status" value="1"/>
</dbReference>